<name>A0A284VM58_9EURY</name>
<dbReference type="PROSITE" id="PS51371">
    <property type="entry name" value="CBS"/>
    <property type="match status" value="2"/>
</dbReference>
<dbReference type="OrthoDB" id="43333at2157"/>
<keyword evidence="2 4" id="KW-0129">CBS domain</keyword>
<feature type="domain" description="CBS" evidence="5">
    <location>
        <begin position="7"/>
        <end position="63"/>
    </location>
</feature>
<organism evidence="6 7">
    <name type="scientific">Candidatus Methanoperedens nitratireducens</name>
    <dbReference type="NCBI Taxonomy" id="1392998"/>
    <lineage>
        <taxon>Archaea</taxon>
        <taxon>Methanobacteriati</taxon>
        <taxon>Methanobacteriota</taxon>
        <taxon>Stenosarchaea group</taxon>
        <taxon>Methanomicrobia</taxon>
        <taxon>Methanosarcinales</taxon>
        <taxon>ANME-2 cluster</taxon>
        <taxon>Candidatus Methanoperedentaceae</taxon>
        <taxon>Candidatus Methanoperedens</taxon>
    </lineage>
</organism>
<keyword evidence="1" id="KW-0028">Amino-acid biosynthesis</keyword>
<gene>
    <name evidence="6" type="ORF">MNV_1740044</name>
</gene>
<dbReference type="InterPro" id="IPR051257">
    <property type="entry name" value="Diverse_CBS-Domain"/>
</dbReference>
<evidence type="ECO:0000256" key="1">
    <source>
        <dbReference type="ARBA" id="ARBA00022605"/>
    </source>
</evidence>
<dbReference type="Gene3D" id="3.10.580.10">
    <property type="entry name" value="CBS-domain"/>
    <property type="match status" value="1"/>
</dbReference>
<dbReference type="PANTHER" id="PTHR43080:SF2">
    <property type="entry name" value="CBS DOMAIN-CONTAINING PROTEIN"/>
    <property type="match status" value="1"/>
</dbReference>
<dbReference type="Pfam" id="PF00571">
    <property type="entry name" value="CBS"/>
    <property type="match status" value="2"/>
</dbReference>
<feature type="domain" description="CBS" evidence="5">
    <location>
        <begin position="72"/>
        <end position="131"/>
    </location>
</feature>
<dbReference type="Proteomes" id="UP000218615">
    <property type="component" value="Unassembled WGS sequence"/>
</dbReference>
<dbReference type="SUPFAM" id="SSF54631">
    <property type="entry name" value="CBS-domain pair"/>
    <property type="match status" value="1"/>
</dbReference>
<evidence type="ECO:0000256" key="2">
    <source>
        <dbReference type="ARBA" id="ARBA00023122"/>
    </source>
</evidence>
<dbReference type="SMART" id="SM00116">
    <property type="entry name" value="CBS"/>
    <property type="match status" value="2"/>
</dbReference>
<dbReference type="GO" id="GO:0009086">
    <property type="term" value="P:methionine biosynthetic process"/>
    <property type="evidence" value="ECO:0007669"/>
    <property type="project" value="UniProtKB-KW"/>
</dbReference>
<dbReference type="RefSeq" id="WP_096204598.1">
    <property type="nucleotide sequence ID" value="NZ_FZMP01000084.1"/>
</dbReference>
<dbReference type="AlphaFoldDB" id="A0A284VM58"/>
<accession>A0A284VM58</accession>
<dbReference type="InterPro" id="IPR000644">
    <property type="entry name" value="CBS_dom"/>
</dbReference>
<dbReference type="EMBL" id="FZMP01000084">
    <property type="protein sequence ID" value="SNQ60299.1"/>
    <property type="molecule type" value="Genomic_DNA"/>
</dbReference>
<evidence type="ECO:0000256" key="4">
    <source>
        <dbReference type="PROSITE-ProRule" id="PRU00703"/>
    </source>
</evidence>
<evidence type="ECO:0000313" key="7">
    <source>
        <dbReference type="Proteomes" id="UP000218615"/>
    </source>
</evidence>
<keyword evidence="3" id="KW-0486">Methionine biosynthesis</keyword>
<evidence type="ECO:0000256" key="3">
    <source>
        <dbReference type="ARBA" id="ARBA00023167"/>
    </source>
</evidence>
<keyword evidence="7" id="KW-1185">Reference proteome</keyword>
<evidence type="ECO:0000313" key="6">
    <source>
        <dbReference type="EMBL" id="SNQ60299.1"/>
    </source>
</evidence>
<dbReference type="InterPro" id="IPR046342">
    <property type="entry name" value="CBS_dom_sf"/>
</dbReference>
<dbReference type="PANTHER" id="PTHR43080">
    <property type="entry name" value="CBS DOMAIN-CONTAINING PROTEIN CBSX3, MITOCHONDRIAL"/>
    <property type="match status" value="1"/>
</dbReference>
<evidence type="ECO:0000259" key="5">
    <source>
        <dbReference type="PROSITE" id="PS51371"/>
    </source>
</evidence>
<sequence length="140" mass="15209">MKVSERMITNPITVEPSATAKDVAEIMKKENLGTVLVAEGDRLRGLVTDRQIATKLVSTGKDPAGTRVSEIMTKSPVTASPDMEMEDASRIIGENGIRRVPVVQGERLMGIVSAADIADHARTCNICMNNLFNEISKARR</sequence>
<protein>
    <recommendedName>
        <fullName evidence="5">CBS domain-containing protein</fullName>
    </recommendedName>
</protein>
<proteinExistence type="predicted"/>
<reference evidence="7" key="1">
    <citation type="submission" date="2017-06" db="EMBL/GenBank/DDBJ databases">
        <authorList>
            <person name="Cremers G."/>
        </authorList>
    </citation>
    <scope>NUCLEOTIDE SEQUENCE [LARGE SCALE GENOMIC DNA]</scope>
</reference>